<dbReference type="Pfam" id="PF05751">
    <property type="entry name" value="FixH"/>
    <property type="match status" value="1"/>
</dbReference>
<dbReference type="AlphaFoldDB" id="A0A0X3TLD6"/>
<reference evidence="2 3" key="1">
    <citation type="submission" date="2015-12" db="EMBL/GenBank/DDBJ databases">
        <authorList>
            <person name="Shamseldin A."/>
            <person name="Moawad H."/>
            <person name="Abd El-Rahim W.M."/>
            <person name="Sadowsky M.J."/>
        </authorList>
    </citation>
    <scope>NUCLEOTIDE SEQUENCE [LARGE SCALE GENOMIC DNA]</scope>
    <source>
        <strain evidence="2 3">ZGT118</strain>
    </source>
</reference>
<keyword evidence="1" id="KW-0812">Transmembrane</keyword>
<keyword evidence="1" id="KW-1133">Transmembrane helix</keyword>
<dbReference type="PIRSF" id="PIRSF011386">
    <property type="entry name" value="FixH"/>
    <property type="match status" value="1"/>
</dbReference>
<dbReference type="STRING" id="1685379.AVO45_12405"/>
<comment type="caution">
    <text evidence="2">The sequence shown here is derived from an EMBL/GenBank/DDBJ whole genome shotgun (WGS) entry which is preliminary data.</text>
</comment>
<evidence type="ECO:0000313" key="3">
    <source>
        <dbReference type="Proteomes" id="UP000053791"/>
    </source>
</evidence>
<feature type="transmembrane region" description="Helical" evidence="1">
    <location>
        <begin position="12"/>
        <end position="34"/>
    </location>
</feature>
<dbReference type="Proteomes" id="UP000053791">
    <property type="component" value="Unassembled WGS sequence"/>
</dbReference>
<proteinExistence type="predicted"/>
<name>A0A0X3TLD6_9RHOB</name>
<protein>
    <submittedName>
        <fullName evidence="2">Nitrogen fixation protein FixH</fullName>
    </submittedName>
</protein>
<dbReference type="EMBL" id="LQBQ01000035">
    <property type="protein sequence ID" value="KUJ76575.1"/>
    <property type="molecule type" value="Genomic_DNA"/>
</dbReference>
<dbReference type="OrthoDB" id="1495896at2"/>
<dbReference type="InterPro" id="IPR018037">
    <property type="entry name" value="FixH_proteobacterial"/>
</dbReference>
<accession>A0A0X3TLD6</accession>
<keyword evidence="1" id="KW-0472">Membrane</keyword>
<gene>
    <name evidence="2" type="ORF">AVO45_12405</name>
</gene>
<keyword evidence="3" id="KW-1185">Reference proteome</keyword>
<sequence>MAERKFTGKHALAVFGGAFGVIIAVNLALAYSAVKTFPGLEVKNSYVASQEFNERLHAQEALGWTVNAKAAGGLLILSITDKAGNPVQVAELDAVLGRATHVKEDTRPEFAFDGTAYVAKAELGAGNWNLRIVARAEDGTEFTQRIPIYVKG</sequence>
<organism evidence="2 3">
    <name type="scientific">Ruegeria marisrubri</name>
    <dbReference type="NCBI Taxonomy" id="1685379"/>
    <lineage>
        <taxon>Bacteria</taxon>
        <taxon>Pseudomonadati</taxon>
        <taxon>Pseudomonadota</taxon>
        <taxon>Alphaproteobacteria</taxon>
        <taxon>Rhodobacterales</taxon>
        <taxon>Roseobacteraceae</taxon>
        <taxon>Ruegeria</taxon>
    </lineage>
</organism>
<dbReference type="RefSeq" id="WP_068348636.1">
    <property type="nucleotide sequence ID" value="NZ_LQBQ01000035.1"/>
</dbReference>
<evidence type="ECO:0000256" key="1">
    <source>
        <dbReference type="SAM" id="Phobius"/>
    </source>
</evidence>
<evidence type="ECO:0000313" key="2">
    <source>
        <dbReference type="EMBL" id="KUJ76575.1"/>
    </source>
</evidence>
<dbReference type="InterPro" id="IPR008620">
    <property type="entry name" value="FixH"/>
</dbReference>